<evidence type="ECO:0000256" key="4">
    <source>
        <dbReference type="ARBA" id="ARBA00023004"/>
    </source>
</evidence>
<dbReference type="InterPro" id="IPR036724">
    <property type="entry name" value="Cobalamin-bd_sf"/>
</dbReference>
<evidence type="ECO:0000259" key="7">
    <source>
        <dbReference type="PROSITE" id="PS51918"/>
    </source>
</evidence>
<dbReference type="HOGENOM" id="CLU_021572_1_0_9"/>
<keyword evidence="4" id="KW-0408">Iron</keyword>
<dbReference type="SFLD" id="SFLDG01082">
    <property type="entry name" value="B12-binding_domain_containing"/>
    <property type="match status" value="1"/>
</dbReference>
<dbReference type="InterPro" id="IPR058240">
    <property type="entry name" value="rSAM_sf"/>
</dbReference>
<keyword evidence="5" id="KW-0411">Iron-sulfur</keyword>
<dbReference type="InterPro" id="IPR007197">
    <property type="entry name" value="rSAM"/>
</dbReference>
<dbReference type="PROSITE" id="PS51332">
    <property type="entry name" value="B12_BINDING"/>
    <property type="match status" value="1"/>
</dbReference>
<dbReference type="SUPFAM" id="SSF102114">
    <property type="entry name" value="Radical SAM enzymes"/>
    <property type="match status" value="1"/>
</dbReference>
<name>F4A102_MAHA5</name>
<dbReference type="GO" id="GO:0031419">
    <property type="term" value="F:cobalamin binding"/>
    <property type="evidence" value="ECO:0007669"/>
    <property type="project" value="InterPro"/>
</dbReference>
<evidence type="ECO:0000313" key="9">
    <source>
        <dbReference type="Proteomes" id="UP000008457"/>
    </source>
</evidence>
<proteinExistence type="predicted"/>
<dbReference type="eggNOG" id="COG1032">
    <property type="taxonomic scope" value="Bacteria"/>
</dbReference>
<keyword evidence="3" id="KW-0479">Metal-binding</keyword>
<dbReference type="SMART" id="SM00729">
    <property type="entry name" value="Elp3"/>
    <property type="match status" value="1"/>
</dbReference>
<dbReference type="GO" id="GO:0005829">
    <property type="term" value="C:cytosol"/>
    <property type="evidence" value="ECO:0007669"/>
    <property type="project" value="TreeGrafter"/>
</dbReference>
<sequence>MFIKLIALNSSFTHTAVALYQLEAVASNIADIKIEEFTINDKIDYILGEIYSGNPDAVAFSCYIWNIDMIWRLCSALKKVLPHVTIILGGPEVSYDAFMLLKQHECIDYVVCGEGEEAFAKLLTLLKDGRRSAGGIEGVYYRSGDIICGSGFAVVSDMSDISTMAYAVEHVDASNRIVYYETSRGCPFRCSYCLSSTTDGIRYVPMGRVKDDLAHIMRSGAKQVKFLDRTFNAHRRRAMDIWRFITDYDKRPEGMRFHFEICADIIDDDMLEFLLSVPDDLFQFEIGIQSVNESSLKTVGRHTDLHRMAHVVAILARRGNIHLHLDLIAGLPNEDFSSFGRSFDYAYGLRPDVLQLGFLKLLKGSELRNMAEQFGYAYDDRPPYEVLFNDSISFDALCELHWVEDVLNKYYNSGRLVHTLNYIIKNFHHGAFDFYCLFGCYWHDRGYYGHGHKDEALYGIMADFVRCSGYEPIQLIRELIRLDYLLNHPAMSHPTWTMPSRDEHAKAVQRAILNDKCIVEKYMPHFADVDPKLIRKYVYVERFEYDIPIIISSGYTAQPLSKPVWLLIDTAAGKIFDVSRETTGLE</sequence>
<dbReference type="Gene3D" id="3.80.30.20">
    <property type="entry name" value="tm_1862 like domain"/>
    <property type="match status" value="1"/>
</dbReference>
<dbReference type="PANTHER" id="PTHR43409:SF16">
    <property type="entry name" value="SLR0320 PROTEIN"/>
    <property type="match status" value="1"/>
</dbReference>
<dbReference type="InterPro" id="IPR025288">
    <property type="entry name" value="DUF4080"/>
</dbReference>
<evidence type="ECO:0000256" key="1">
    <source>
        <dbReference type="ARBA" id="ARBA00001966"/>
    </source>
</evidence>
<keyword evidence="9" id="KW-1185">Reference proteome</keyword>
<dbReference type="CDD" id="cd02068">
    <property type="entry name" value="radical_SAM_B12_BD"/>
    <property type="match status" value="1"/>
</dbReference>
<dbReference type="InterPro" id="IPR006638">
    <property type="entry name" value="Elp3/MiaA/NifB-like_rSAM"/>
</dbReference>
<evidence type="ECO:0000256" key="2">
    <source>
        <dbReference type="ARBA" id="ARBA00022691"/>
    </source>
</evidence>
<protein>
    <submittedName>
        <fullName evidence="8">Radical SAM domain protein</fullName>
    </submittedName>
</protein>
<dbReference type="RefSeq" id="WP_013782490.1">
    <property type="nucleotide sequence ID" value="NC_015520.1"/>
</dbReference>
<dbReference type="InterPro" id="IPR051198">
    <property type="entry name" value="BchE-like"/>
</dbReference>
<dbReference type="SFLD" id="SFLDG01123">
    <property type="entry name" value="methyltransferase_(Class_B)"/>
    <property type="match status" value="1"/>
</dbReference>
<evidence type="ECO:0000256" key="3">
    <source>
        <dbReference type="ARBA" id="ARBA00022723"/>
    </source>
</evidence>
<dbReference type="AlphaFoldDB" id="F4A102"/>
<keyword evidence="2" id="KW-0949">S-adenosyl-L-methionine</keyword>
<dbReference type="SUPFAM" id="SSF52242">
    <property type="entry name" value="Cobalamin (vitamin B12)-binding domain"/>
    <property type="match status" value="1"/>
</dbReference>
<dbReference type="InterPro" id="IPR023404">
    <property type="entry name" value="rSAM_horseshoe"/>
</dbReference>
<evidence type="ECO:0000313" key="8">
    <source>
        <dbReference type="EMBL" id="AEE98079.1"/>
    </source>
</evidence>
<evidence type="ECO:0000259" key="6">
    <source>
        <dbReference type="PROSITE" id="PS51332"/>
    </source>
</evidence>
<dbReference type="Pfam" id="PF13311">
    <property type="entry name" value="DUF4080"/>
    <property type="match status" value="1"/>
</dbReference>
<reference evidence="8 9" key="2">
    <citation type="journal article" date="2011" name="Stand. Genomic Sci.">
        <title>Complete genome sequence of Mahella australiensis type strain (50-1 BON).</title>
        <authorList>
            <person name="Sikorski J."/>
            <person name="Teshima H."/>
            <person name="Nolan M."/>
            <person name="Lucas S."/>
            <person name="Hammon N."/>
            <person name="Deshpande S."/>
            <person name="Cheng J.F."/>
            <person name="Pitluck S."/>
            <person name="Liolios K."/>
            <person name="Pagani I."/>
            <person name="Ivanova N."/>
            <person name="Huntemann M."/>
            <person name="Mavromatis K."/>
            <person name="Ovchinikova G."/>
            <person name="Pati A."/>
            <person name="Tapia R."/>
            <person name="Han C."/>
            <person name="Goodwin L."/>
            <person name="Chen A."/>
            <person name="Palaniappan K."/>
            <person name="Land M."/>
            <person name="Hauser L."/>
            <person name="Ngatchou-Djao O.D."/>
            <person name="Rohde M."/>
            <person name="Pukall R."/>
            <person name="Spring S."/>
            <person name="Abt B."/>
            <person name="Goker M."/>
            <person name="Detter J.C."/>
            <person name="Woyke T."/>
            <person name="Bristow J."/>
            <person name="Markowitz V."/>
            <person name="Hugenholtz P."/>
            <person name="Eisen J.A."/>
            <person name="Kyrpides N.C."/>
            <person name="Klenk H.P."/>
            <person name="Lapidus A."/>
        </authorList>
    </citation>
    <scope>NUCLEOTIDE SEQUENCE [LARGE SCALE GENOMIC DNA]</scope>
    <source>
        <strain evidence="9">DSM 15567 / CIP 107919 / 50-1 BON</strain>
    </source>
</reference>
<dbReference type="SFLD" id="SFLDS00029">
    <property type="entry name" value="Radical_SAM"/>
    <property type="match status" value="1"/>
</dbReference>
<dbReference type="GO" id="GO:0003824">
    <property type="term" value="F:catalytic activity"/>
    <property type="evidence" value="ECO:0007669"/>
    <property type="project" value="InterPro"/>
</dbReference>
<reference evidence="9" key="1">
    <citation type="submission" date="2010-11" db="EMBL/GenBank/DDBJ databases">
        <title>The complete genome of Mahella australiensis DSM 15567.</title>
        <authorList>
            <consortium name="US DOE Joint Genome Institute (JGI-PGF)"/>
            <person name="Lucas S."/>
            <person name="Copeland A."/>
            <person name="Lapidus A."/>
            <person name="Bruce D."/>
            <person name="Goodwin L."/>
            <person name="Pitluck S."/>
            <person name="Kyrpides N."/>
            <person name="Mavromatis K."/>
            <person name="Pagani I."/>
            <person name="Ivanova N."/>
            <person name="Teshima H."/>
            <person name="Brettin T."/>
            <person name="Detter J.C."/>
            <person name="Han C."/>
            <person name="Tapia R."/>
            <person name="Land M."/>
            <person name="Hauser L."/>
            <person name="Markowitz V."/>
            <person name="Cheng J.-F."/>
            <person name="Hugenholtz P."/>
            <person name="Woyke T."/>
            <person name="Wu D."/>
            <person name="Spring S."/>
            <person name="Pukall R."/>
            <person name="Steenblock K."/>
            <person name="Schneider S."/>
            <person name="Klenk H.-P."/>
            <person name="Eisen J.A."/>
        </authorList>
    </citation>
    <scope>NUCLEOTIDE SEQUENCE [LARGE SCALE GENOMIC DNA]</scope>
    <source>
        <strain evidence="9">DSM 15567 / CIP 107919 / 50-1 BON</strain>
    </source>
</reference>
<dbReference type="GO" id="GO:0051539">
    <property type="term" value="F:4 iron, 4 sulfur cluster binding"/>
    <property type="evidence" value="ECO:0007669"/>
    <property type="project" value="UniProtKB-KW"/>
</dbReference>
<dbReference type="InterPro" id="IPR034466">
    <property type="entry name" value="Methyltransferase_Class_B"/>
</dbReference>
<feature type="domain" description="B12-binding" evidence="6">
    <location>
        <begin position="1"/>
        <end position="133"/>
    </location>
</feature>
<dbReference type="Proteomes" id="UP000008457">
    <property type="component" value="Chromosome"/>
</dbReference>
<gene>
    <name evidence="8" type="ordered locus">Mahau_2959</name>
</gene>
<organism evidence="8 9">
    <name type="scientific">Mahella australiensis (strain DSM 15567 / CIP 107919 / 50-1 BON)</name>
    <dbReference type="NCBI Taxonomy" id="697281"/>
    <lineage>
        <taxon>Bacteria</taxon>
        <taxon>Bacillati</taxon>
        <taxon>Bacillota</taxon>
        <taxon>Clostridia</taxon>
        <taxon>Thermoanaerobacterales</taxon>
        <taxon>Thermoanaerobacterales Family IV. Incertae Sedis</taxon>
        <taxon>Mahella</taxon>
    </lineage>
</organism>
<accession>F4A102</accession>
<dbReference type="Gene3D" id="3.40.50.280">
    <property type="entry name" value="Cobalamin-binding domain"/>
    <property type="match status" value="1"/>
</dbReference>
<dbReference type="InterPro" id="IPR006158">
    <property type="entry name" value="Cobalamin-bd"/>
</dbReference>
<comment type="cofactor">
    <cofactor evidence="1">
        <name>[4Fe-4S] cluster</name>
        <dbReference type="ChEBI" id="CHEBI:49883"/>
    </cofactor>
</comment>
<dbReference type="KEGG" id="mas:Mahau_2959"/>
<dbReference type="EMBL" id="CP002360">
    <property type="protein sequence ID" value="AEE98079.1"/>
    <property type="molecule type" value="Genomic_DNA"/>
</dbReference>
<dbReference type="GO" id="GO:0046872">
    <property type="term" value="F:metal ion binding"/>
    <property type="evidence" value="ECO:0007669"/>
    <property type="project" value="UniProtKB-KW"/>
</dbReference>
<feature type="domain" description="Radical SAM core" evidence="7">
    <location>
        <begin position="172"/>
        <end position="404"/>
    </location>
</feature>
<dbReference type="PROSITE" id="PS51918">
    <property type="entry name" value="RADICAL_SAM"/>
    <property type="match status" value="1"/>
</dbReference>
<dbReference type="PANTHER" id="PTHR43409">
    <property type="entry name" value="ANAEROBIC MAGNESIUM-PROTOPORPHYRIN IX MONOMETHYL ESTER CYCLASE-RELATED"/>
    <property type="match status" value="1"/>
</dbReference>
<dbReference type="STRING" id="697281.Mahau_2959"/>
<evidence type="ECO:0000256" key="5">
    <source>
        <dbReference type="ARBA" id="ARBA00023014"/>
    </source>
</evidence>
<dbReference type="Pfam" id="PF02310">
    <property type="entry name" value="B12-binding"/>
    <property type="match status" value="1"/>
</dbReference>
<dbReference type="Pfam" id="PF04055">
    <property type="entry name" value="Radical_SAM"/>
    <property type="match status" value="1"/>
</dbReference>